<comment type="caution">
    <text evidence="1">The sequence shown here is derived from an EMBL/GenBank/DDBJ whole genome shotgun (WGS) entry which is preliminary data.</text>
</comment>
<reference evidence="1" key="1">
    <citation type="journal article" date="2022" name="bioRxiv">
        <title>Population genetic analysis of Ophidiomyces ophidiicola, the causative agent of snake fungal disease, indicates recent introductions to the USA.</title>
        <authorList>
            <person name="Ladner J.T."/>
            <person name="Palmer J.M."/>
            <person name="Ettinger C.L."/>
            <person name="Stajich J.E."/>
            <person name="Farrell T.M."/>
            <person name="Glorioso B.M."/>
            <person name="Lawson B."/>
            <person name="Price S.J."/>
            <person name="Stengle A.G."/>
            <person name="Grear D.A."/>
            <person name="Lorch J.M."/>
        </authorList>
    </citation>
    <scope>NUCLEOTIDE SEQUENCE</scope>
    <source>
        <strain evidence="1">NWHC 24266-5</strain>
    </source>
</reference>
<proteinExistence type="predicted"/>
<name>A0ACB8UTN5_9EURO</name>
<evidence type="ECO:0000313" key="1">
    <source>
        <dbReference type="EMBL" id="KAI2384568.1"/>
    </source>
</evidence>
<dbReference type="EMBL" id="JALBCA010000071">
    <property type="protein sequence ID" value="KAI2384568.1"/>
    <property type="molecule type" value="Genomic_DNA"/>
</dbReference>
<accession>A0ACB8UTN5</accession>
<sequence>MPQWGRPPGARMGRSFRSSRGRWDEVRVDEIESEDSDIEGVPLHPRAIRNRRLRSNELMDVANGESSESDDESSDDEHNDYVLDDTSQDSTLAYAMELAMRDREEELVERALDRIRRAQVLGKRKVRLSSRELEALERRRMHSEAATSSLRRTKTSRVKVKNIHPSTVPTSRLNTLWAPESGYTSAVETPSGYYVSASSTTQPRPITPTLPSLRLSQQNGSPRVPGAYAFPDDPSSRPASSGRLQPPLLSEEPQRVQRSRSSSNAAPFVSPTYQYLPTQVLPFDPRYPMPASPGYNLSTPPETIFQPVYRPASGESYANRTVSNHDNSPQPAATTGKPTQQRTVSGSTNNTTSSSDNGVKVDPLKEAKEPAKSKARKTTGTVRGRMVRVRTRK</sequence>
<organism evidence="1">
    <name type="scientific">Ophidiomyces ophidiicola</name>
    <dbReference type="NCBI Taxonomy" id="1387563"/>
    <lineage>
        <taxon>Eukaryota</taxon>
        <taxon>Fungi</taxon>
        <taxon>Dikarya</taxon>
        <taxon>Ascomycota</taxon>
        <taxon>Pezizomycotina</taxon>
        <taxon>Eurotiomycetes</taxon>
        <taxon>Eurotiomycetidae</taxon>
        <taxon>Onygenales</taxon>
        <taxon>Onygenaceae</taxon>
        <taxon>Ophidiomyces</taxon>
    </lineage>
</organism>
<protein>
    <submittedName>
        <fullName evidence="1">Prenylated Rab acceptor 1</fullName>
    </submittedName>
</protein>
<gene>
    <name evidence="1" type="primary">YIP3_2</name>
    <name evidence="1" type="ORF">LOY88_004617</name>
</gene>